<sequence length="93" mass="10122">MRLLNISEAKSVSGADIGYAELLGMWNDAGLNSDCCFNYNRAAKTINAIGLASATEYKSWNNSSMGEAGWMLNEAGEKVTWFNNGLFIAFQVS</sequence>
<evidence type="ECO:0000313" key="1">
    <source>
        <dbReference type="EMBL" id="TPV28369.1"/>
    </source>
</evidence>
<evidence type="ECO:0000313" key="2">
    <source>
        <dbReference type="Proteomes" id="UP000316142"/>
    </source>
</evidence>
<proteinExistence type="predicted"/>
<protein>
    <recommendedName>
        <fullName evidence="3">DUF1566 domain-containing protein</fullName>
    </recommendedName>
</protein>
<keyword evidence="2" id="KW-1185">Reference proteome</keyword>
<organism evidence="1 2">
    <name type="scientific">Pantoea anthophila</name>
    <dbReference type="NCBI Taxonomy" id="470931"/>
    <lineage>
        <taxon>Bacteria</taxon>
        <taxon>Pseudomonadati</taxon>
        <taxon>Pseudomonadota</taxon>
        <taxon>Gammaproteobacteria</taxon>
        <taxon>Enterobacterales</taxon>
        <taxon>Erwiniaceae</taxon>
        <taxon>Pantoea</taxon>
    </lineage>
</organism>
<gene>
    <name evidence="1" type="ORF">FJW00_09520</name>
</gene>
<name>A0ABY2ZDG6_9GAMM</name>
<comment type="caution">
    <text evidence="1">The sequence shown here is derived from an EMBL/GenBank/DDBJ whole genome shotgun (WGS) entry which is preliminary data.</text>
</comment>
<dbReference type="RefSeq" id="WP_009093134.1">
    <property type="nucleotide sequence ID" value="NZ_CP122311.1"/>
</dbReference>
<evidence type="ECO:0008006" key="3">
    <source>
        <dbReference type="Google" id="ProtNLM"/>
    </source>
</evidence>
<reference evidence="1 2" key="1">
    <citation type="submission" date="2019-06" db="EMBL/GenBank/DDBJ databases">
        <title>Taxogenomics and systematics of the genus Pantoea.</title>
        <authorList>
            <person name="Tambong J.T."/>
        </authorList>
    </citation>
    <scope>NUCLEOTIDE SEQUENCE [LARGE SCALE GENOMIC DNA]</scope>
    <source>
        <strain evidence="1 2">LMG 2558</strain>
    </source>
</reference>
<dbReference type="EMBL" id="VHIZ01000038">
    <property type="protein sequence ID" value="TPV28369.1"/>
    <property type="molecule type" value="Genomic_DNA"/>
</dbReference>
<accession>A0ABY2ZDG6</accession>
<dbReference type="Proteomes" id="UP000316142">
    <property type="component" value="Unassembled WGS sequence"/>
</dbReference>